<accession>A0A133XPD7</accession>
<gene>
    <name evidence="1" type="ORF">HMPREF3192_01479</name>
</gene>
<proteinExistence type="predicted"/>
<evidence type="ECO:0000313" key="2">
    <source>
        <dbReference type="Proteomes" id="UP000070675"/>
    </source>
</evidence>
<keyword evidence="2" id="KW-1185">Reference proteome</keyword>
<evidence type="ECO:0000313" key="1">
    <source>
        <dbReference type="EMBL" id="KXB32799.1"/>
    </source>
</evidence>
<dbReference type="AlphaFoldDB" id="A0A133XPD7"/>
<organism evidence="1 2">
    <name type="scientific">Atopobium deltae</name>
    <dbReference type="NCBI Taxonomy" id="1393034"/>
    <lineage>
        <taxon>Bacteria</taxon>
        <taxon>Bacillati</taxon>
        <taxon>Actinomycetota</taxon>
        <taxon>Coriobacteriia</taxon>
        <taxon>Coriobacteriales</taxon>
        <taxon>Atopobiaceae</taxon>
        <taxon>Atopobium</taxon>
    </lineage>
</organism>
<dbReference type="EMBL" id="LSCR01000045">
    <property type="protein sequence ID" value="KXB32799.1"/>
    <property type="molecule type" value="Genomic_DNA"/>
</dbReference>
<comment type="caution">
    <text evidence="1">The sequence shown here is derived from an EMBL/GenBank/DDBJ whole genome shotgun (WGS) entry which is preliminary data.</text>
</comment>
<sequence length="117" mass="13799">MSAAFLFLHVGATLLFLRQPKTYDHLRKERTCVIHHYHLDSAHLKAHTRAGAATVQSTRTRSKRKALHLSRMQLFSLYKVFCSMRYFGDFVFWRYYDTPHKLKAKTPFDALQEFGAY</sequence>
<reference evidence="2" key="1">
    <citation type="submission" date="2016-01" db="EMBL/GenBank/DDBJ databases">
        <authorList>
            <person name="Mitreva M."/>
            <person name="Pepin K.H."/>
            <person name="Mihindukulasuriya K.A."/>
            <person name="Fulton R."/>
            <person name="Fronick C."/>
            <person name="O'Laughlin M."/>
            <person name="Miner T."/>
            <person name="Herter B."/>
            <person name="Rosa B.A."/>
            <person name="Cordes M."/>
            <person name="Tomlinson C."/>
            <person name="Wollam A."/>
            <person name="Palsikar V.B."/>
            <person name="Mardis E.R."/>
            <person name="Wilson R.K."/>
        </authorList>
    </citation>
    <scope>NUCLEOTIDE SEQUENCE [LARGE SCALE GENOMIC DNA]</scope>
    <source>
        <strain evidence="2">DNF00019</strain>
    </source>
</reference>
<dbReference type="Proteomes" id="UP000070675">
    <property type="component" value="Unassembled WGS sequence"/>
</dbReference>
<protein>
    <submittedName>
        <fullName evidence="1">Uncharacterized protein</fullName>
    </submittedName>
</protein>
<name>A0A133XPD7_9ACTN</name>